<dbReference type="PANTHER" id="PTHR39199">
    <property type="entry name" value="BLR5128 PROTEIN"/>
    <property type="match status" value="1"/>
</dbReference>
<dbReference type="Proteomes" id="UP000751614">
    <property type="component" value="Unassembled WGS sequence"/>
</dbReference>
<evidence type="ECO:0000313" key="4">
    <source>
        <dbReference type="Proteomes" id="UP000751614"/>
    </source>
</evidence>
<keyword evidence="4" id="KW-1185">Reference proteome</keyword>
<dbReference type="PANTHER" id="PTHR39199:SF1">
    <property type="entry name" value="BLR5128 PROTEIN"/>
    <property type="match status" value="1"/>
</dbReference>
<feature type="domain" description="CASTOR ACT" evidence="2">
    <location>
        <begin position="70"/>
        <end position="125"/>
    </location>
</feature>
<dbReference type="InterPro" id="IPR018717">
    <property type="entry name" value="DUF2241"/>
</dbReference>
<accession>A0ABY2WKX6</accession>
<dbReference type="EMBL" id="VCNI01000002">
    <property type="protein sequence ID" value="TMU55493.1"/>
    <property type="molecule type" value="Genomic_DNA"/>
</dbReference>
<comment type="caution">
    <text evidence="3">The sequence shown here is derived from an EMBL/GenBank/DDBJ whole genome shotgun (WGS) entry which is preliminary data.</text>
</comment>
<dbReference type="RefSeq" id="WP_138837692.1">
    <property type="nucleotide sequence ID" value="NZ_VCNI01000002.1"/>
</dbReference>
<evidence type="ECO:0000313" key="3">
    <source>
        <dbReference type="EMBL" id="TMU55493.1"/>
    </source>
</evidence>
<sequence length="136" mass="14568">MTGETNLSALIANMQPELSPTAFVFVAVDDLSALDLSKVHGFYREKEGITLILEKSVADDLGLSYGFVASCITLRIHSSLEAVGLTAAFSNTLAKHGISCNVVAAYYHDHIFVDTINATKAMDALVAMTNQNNTTL</sequence>
<dbReference type="InterPro" id="IPR027795">
    <property type="entry name" value="CASTOR_ACT_dom"/>
</dbReference>
<reference evidence="3 4" key="1">
    <citation type="submission" date="2019-05" db="EMBL/GenBank/DDBJ databases">
        <title>Flagellimonas sp. AsT0115, sp. nov., isolated from a marine red algae, Asparagopsis taxiformis.</title>
        <authorList>
            <person name="Kim J."/>
            <person name="Jeong S.E."/>
            <person name="Jeon C.O."/>
        </authorList>
    </citation>
    <scope>NUCLEOTIDE SEQUENCE [LARGE SCALE GENOMIC DNA]</scope>
    <source>
        <strain evidence="3 4">AsT0115</strain>
    </source>
</reference>
<feature type="domain" description="DUF2241" evidence="1">
    <location>
        <begin position="2"/>
        <end position="69"/>
    </location>
</feature>
<dbReference type="SUPFAM" id="SSF55021">
    <property type="entry name" value="ACT-like"/>
    <property type="match status" value="2"/>
</dbReference>
<evidence type="ECO:0000259" key="1">
    <source>
        <dbReference type="Pfam" id="PF10000"/>
    </source>
</evidence>
<gene>
    <name evidence="3" type="ORF">FGG15_15100</name>
</gene>
<proteinExistence type="predicted"/>
<dbReference type="Pfam" id="PF10000">
    <property type="entry name" value="ACT_3"/>
    <property type="match status" value="1"/>
</dbReference>
<organism evidence="3 4">
    <name type="scientific">Flagellimonas algicola</name>
    <dbReference type="NCBI Taxonomy" id="2583815"/>
    <lineage>
        <taxon>Bacteria</taxon>
        <taxon>Pseudomonadati</taxon>
        <taxon>Bacteroidota</taxon>
        <taxon>Flavobacteriia</taxon>
        <taxon>Flavobacteriales</taxon>
        <taxon>Flavobacteriaceae</taxon>
        <taxon>Flagellimonas</taxon>
    </lineage>
</organism>
<dbReference type="InterPro" id="IPR045865">
    <property type="entry name" value="ACT-like_dom_sf"/>
</dbReference>
<name>A0ABY2WKX6_9FLAO</name>
<protein>
    <submittedName>
        <fullName evidence="3">ACT domain-containing protein</fullName>
    </submittedName>
</protein>
<dbReference type="Pfam" id="PF13840">
    <property type="entry name" value="ACT_7"/>
    <property type="match status" value="1"/>
</dbReference>
<dbReference type="Gene3D" id="3.30.2130.10">
    <property type="entry name" value="VC0802-like"/>
    <property type="match status" value="1"/>
</dbReference>
<evidence type="ECO:0000259" key="2">
    <source>
        <dbReference type="Pfam" id="PF13840"/>
    </source>
</evidence>